<gene>
    <name evidence="1" type="ORF">WJU16_18145</name>
</gene>
<evidence type="ECO:0000313" key="1">
    <source>
        <dbReference type="EMBL" id="WZN39901.1"/>
    </source>
</evidence>
<dbReference type="RefSeq" id="WP_341834865.1">
    <property type="nucleotide sequence ID" value="NZ_CP149822.1"/>
</dbReference>
<keyword evidence="2" id="KW-1185">Reference proteome</keyword>
<dbReference type="Gene3D" id="3.90.1200.10">
    <property type="match status" value="1"/>
</dbReference>
<proteinExistence type="predicted"/>
<name>A0ABZ2YJK1_9BACT</name>
<protein>
    <submittedName>
        <fullName evidence="1">Aminoglycoside phosphotransferase family protein</fullName>
    </submittedName>
</protein>
<dbReference type="EMBL" id="CP149822">
    <property type="protein sequence ID" value="WZN39901.1"/>
    <property type="molecule type" value="Genomic_DNA"/>
</dbReference>
<reference evidence="2" key="1">
    <citation type="submission" date="2024-03" db="EMBL/GenBank/DDBJ databases">
        <title>Chitinophaga horti sp. nov., isolated from garden soil.</title>
        <authorList>
            <person name="Lee D.S."/>
            <person name="Han D.M."/>
            <person name="Baek J.H."/>
            <person name="Choi D.G."/>
            <person name="Jeon J.H."/>
            <person name="Jeon C.O."/>
        </authorList>
    </citation>
    <scope>NUCLEOTIDE SEQUENCE [LARGE SCALE GENOMIC DNA]</scope>
    <source>
        <strain evidence="2">GPA1</strain>
    </source>
</reference>
<dbReference type="InterPro" id="IPR011009">
    <property type="entry name" value="Kinase-like_dom_sf"/>
</dbReference>
<evidence type="ECO:0000313" key="2">
    <source>
        <dbReference type="Proteomes" id="UP001485459"/>
    </source>
</evidence>
<dbReference type="Proteomes" id="UP001485459">
    <property type="component" value="Chromosome"/>
</dbReference>
<organism evidence="1 2">
    <name type="scientific">Chitinophaga pollutisoli</name>
    <dbReference type="NCBI Taxonomy" id="3133966"/>
    <lineage>
        <taxon>Bacteria</taxon>
        <taxon>Pseudomonadati</taxon>
        <taxon>Bacteroidota</taxon>
        <taxon>Chitinophagia</taxon>
        <taxon>Chitinophagales</taxon>
        <taxon>Chitinophagaceae</taxon>
        <taxon>Chitinophaga</taxon>
    </lineage>
</organism>
<sequence>MQFEEYLERWALQPDGDPIITHSSRLLPVIFEGTPAMLKVAVERDERMGNEVMVWWNGDGAASVLAHRDEALLMERATGPASLKTMSLSGHDDAATKILCAAALRLHSNAQPPPGGMITMDKWFADLFAHGEKYGGVIAEGLRLAQRLIPAEQELRVLHGDLHHENVLDFGGKGWLAIDPKKLYGDRAFDFANIFCNPDFSVAADPDIFQQRLQTVCRESELERTRLLEWIIAWAALSAVWFLEDNMASDAQTDLAVSALAIASLNA</sequence>
<dbReference type="Pfam" id="PF04655">
    <property type="entry name" value="APH_6_hur"/>
    <property type="match status" value="1"/>
</dbReference>
<accession>A0ABZ2YJK1</accession>
<dbReference type="InterPro" id="IPR006748">
    <property type="entry name" value="NH2Glyco/OHUrea_AB-resist_kin"/>
</dbReference>
<dbReference type="SUPFAM" id="SSF56112">
    <property type="entry name" value="Protein kinase-like (PK-like)"/>
    <property type="match status" value="1"/>
</dbReference>